<reference evidence="1 2" key="1">
    <citation type="submission" date="2014-08" db="EMBL/GenBank/DDBJ databases">
        <authorList>
            <person name="Moulin Lionel"/>
        </authorList>
    </citation>
    <scope>NUCLEOTIDE SEQUENCE [LARGE SCALE GENOMIC DNA]</scope>
</reference>
<dbReference type="EMBL" id="CCNB01000009">
    <property type="protein sequence ID" value="CDX33922.1"/>
    <property type="molecule type" value="Genomic_DNA"/>
</dbReference>
<dbReference type="Proteomes" id="UP000046373">
    <property type="component" value="Unassembled WGS sequence"/>
</dbReference>
<evidence type="ECO:0000313" key="1">
    <source>
        <dbReference type="EMBL" id="CDX33922.1"/>
    </source>
</evidence>
<organism evidence="1 2">
    <name type="scientific">Mesorhizobium plurifarium</name>
    <dbReference type="NCBI Taxonomy" id="69974"/>
    <lineage>
        <taxon>Bacteria</taxon>
        <taxon>Pseudomonadati</taxon>
        <taxon>Pseudomonadota</taxon>
        <taxon>Alphaproteobacteria</taxon>
        <taxon>Hyphomicrobiales</taxon>
        <taxon>Phyllobacteriaceae</taxon>
        <taxon>Mesorhizobium</taxon>
    </lineage>
</organism>
<evidence type="ECO:0000313" key="2">
    <source>
        <dbReference type="Proteomes" id="UP000046373"/>
    </source>
</evidence>
<accession>A0A090EX38</accession>
<dbReference type="AlphaFoldDB" id="A0A090EX38"/>
<gene>
    <name evidence="1" type="ORF">MPLDJ20_170110</name>
</gene>
<proteinExistence type="predicted"/>
<name>A0A090EX38_MESPL</name>
<protein>
    <submittedName>
        <fullName evidence="1">Uncharacterized protein</fullName>
    </submittedName>
</protein>
<sequence>MAIDDSNISVTPLRGHQFMLMAYRGLSRSCPNNNFRMPIKALSGLFLLGALLATSGCQYFNFGQSTSFSVSQSGNAALIDLKPSRPAQTGNPPRPAPVASANPYLGNAAFVCGPSGFGQQSHCFARNSGAFAENI</sequence>